<dbReference type="SUPFAM" id="SSF54285">
    <property type="entry name" value="MoaD/ThiS"/>
    <property type="match status" value="1"/>
</dbReference>
<dbReference type="Proteomes" id="UP000886070">
    <property type="component" value="Unassembled WGS sequence"/>
</dbReference>
<dbReference type="InterPro" id="IPR012675">
    <property type="entry name" value="Beta-grasp_dom_sf"/>
</dbReference>
<dbReference type="EMBL" id="DRTT01000115">
    <property type="protein sequence ID" value="HHF98667.1"/>
    <property type="molecule type" value="Genomic_DNA"/>
</dbReference>
<organism evidence="1">
    <name type="scientific">Aerophobetes bacterium</name>
    <dbReference type="NCBI Taxonomy" id="2030807"/>
    <lineage>
        <taxon>Bacteria</taxon>
        <taxon>Candidatus Aerophobota</taxon>
    </lineage>
</organism>
<comment type="caution">
    <text evidence="1">The sequence shown here is derived from an EMBL/GenBank/DDBJ whole genome shotgun (WGS) entry which is preliminary data.</text>
</comment>
<evidence type="ECO:0000313" key="1">
    <source>
        <dbReference type="EMBL" id="HHF98667.1"/>
    </source>
</evidence>
<protein>
    <recommendedName>
        <fullName evidence="2">MoaD/ThiS family protein</fullName>
    </recommendedName>
</protein>
<reference evidence="1" key="1">
    <citation type="journal article" date="2020" name="mSystems">
        <title>Genome- and Community-Level Interaction Insights into Carbon Utilization and Element Cycling Functions of Hydrothermarchaeota in Hydrothermal Sediment.</title>
        <authorList>
            <person name="Zhou Z."/>
            <person name="Liu Y."/>
            <person name="Xu W."/>
            <person name="Pan J."/>
            <person name="Luo Z.H."/>
            <person name="Li M."/>
        </authorList>
    </citation>
    <scope>NUCLEOTIDE SEQUENCE [LARGE SCALE GENOMIC DNA]</scope>
    <source>
        <strain evidence="1">HyVt-92</strain>
    </source>
</reference>
<name>A0A7V5LZ06_UNCAE</name>
<proteinExistence type="predicted"/>
<dbReference type="Gene3D" id="3.10.20.30">
    <property type="match status" value="1"/>
</dbReference>
<sequence>MLEIYDELEMELEEDLIVRSLLEKLISIYGDNLKKLIIDPKKGYRAIVIGGGEVIKANEKLKDKSELTLLLPVAGG</sequence>
<evidence type="ECO:0008006" key="2">
    <source>
        <dbReference type="Google" id="ProtNLM"/>
    </source>
</evidence>
<dbReference type="AlphaFoldDB" id="A0A7V5LZ06"/>
<dbReference type="InterPro" id="IPR016155">
    <property type="entry name" value="Mopterin_synth/thiamin_S_b"/>
</dbReference>
<gene>
    <name evidence="1" type="ORF">ENL39_04185</name>
</gene>
<accession>A0A7V5LZ06</accession>